<organism evidence="1">
    <name type="scientific">Archaeoglobus fulgidus</name>
    <dbReference type="NCBI Taxonomy" id="2234"/>
    <lineage>
        <taxon>Archaea</taxon>
        <taxon>Methanobacteriati</taxon>
        <taxon>Methanobacteriota</taxon>
        <taxon>Archaeoglobi</taxon>
        <taxon>Archaeoglobales</taxon>
        <taxon>Archaeoglobaceae</taxon>
        <taxon>Archaeoglobus</taxon>
    </lineage>
</organism>
<dbReference type="AlphaFoldDB" id="A0A7C2SKU2"/>
<protein>
    <recommendedName>
        <fullName evidence="2">DUF1616 domain-containing protein</fullName>
    </recommendedName>
</protein>
<evidence type="ECO:0008006" key="2">
    <source>
        <dbReference type="Google" id="ProtNLM"/>
    </source>
</evidence>
<proteinExistence type="predicted"/>
<accession>A0A7C2SKU2</accession>
<gene>
    <name evidence="1" type="ORF">ENN70_05175</name>
</gene>
<reference evidence="1" key="1">
    <citation type="journal article" date="2020" name="mSystems">
        <title>Genome- and Community-Level Interaction Insights into Carbon Utilization and Element Cycling Functions of Hydrothermarchaeota in Hydrothermal Sediment.</title>
        <authorList>
            <person name="Zhou Z."/>
            <person name="Liu Y."/>
            <person name="Xu W."/>
            <person name="Pan J."/>
            <person name="Luo Z.H."/>
            <person name="Li M."/>
        </authorList>
    </citation>
    <scope>NUCLEOTIDE SEQUENCE [LARGE SCALE GENOMIC DNA]</scope>
    <source>
        <strain evidence="1">SpSt-12</strain>
    </source>
</reference>
<name>A0A7C2SKU2_ARCFL</name>
<sequence length="140" mass="15403">MRLRWHTIILMLIILAGASASAVYFSLKVSVNVIENEISLSPSSFSINIAKGAHYVRSVKVYNSGGEAEVYFEEVIEGPDRNAIEVSFHTESGDSITTSKKLKLQPGTPDNPSVTVVNVHIDVKKDAPDGSYEIYIYAKR</sequence>
<evidence type="ECO:0000313" key="1">
    <source>
        <dbReference type="EMBL" id="HET21468.1"/>
    </source>
</evidence>
<dbReference type="EMBL" id="DSCQ01000066">
    <property type="protein sequence ID" value="HET21468.1"/>
    <property type="molecule type" value="Genomic_DNA"/>
</dbReference>
<comment type="caution">
    <text evidence="1">The sequence shown here is derived from an EMBL/GenBank/DDBJ whole genome shotgun (WGS) entry which is preliminary data.</text>
</comment>